<dbReference type="NCBIfam" id="TIGR00254">
    <property type="entry name" value="GGDEF"/>
    <property type="match status" value="1"/>
</dbReference>
<name>A0ABV6IUX9_9PROT</name>
<dbReference type="PANTHER" id="PTHR44757:SF2">
    <property type="entry name" value="BIOFILM ARCHITECTURE MAINTENANCE PROTEIN MBAA"/>
    <property type="match status" value="1"/>
</dbReference>
<dbReference type="Pfam" id="PF01590">
    <property type="entry name" value="GAF"/>
    <property type="match status" value="1"/>
</dbReference>
<dbReference type="SUPFAM" id="SSF55781">
    <property type="entry name" value="GAF domain-like"/>
    <property type="match status" value="1"/>
</dbReference>
<dbReference type="InterPro" id="IPR001633">
    <property type="entry name" value="EAL_dom"/>
</dbReference>
<sequence length="607" mass="64020">MTVVPQPAGEAARLFDVAELAEFDRATEDLLGAFVRVASDLVGAPICGVSLVGEHEQFFKALKGLQAGPTPRDDAFCAHAILNPTEVMVVPDLQADPRFQANALVTGDPNLRFYAGAPLLSSRGNAVGTLCVLDRHPRTLSPAIVDRLQDLARGASAALSLRWAIQEVQRTARTDPLTGLLNRAGMTEALARRDVRHLGVLMIDLDGFKPINDTYGHAGGDRALVEVARRLQEAVRDGDAVARPGGDEFVVLAWGLPGVDAGMALAERIHAGLADTFVLNGSSVPLRASIGFALARPGEAGDSNATALMEQADAALYAAKRAGRSTTRAAGAVPEEEVPGRIFLEDRLREAFAPGGKVPFHLVFQPIVDLSRLEVRSAEALLRWRTETGVLLPLAEVLPVIEGMGFSGALDRWVIDEACRLIGPGWLPYPISVNASASTFGMPGFDDQVAAALQRRGTAGELLMIEMTERSLTGNPEAARGNMQGLARLGVRVALDDFGGGHGTLARLRGFPFASVKIDQGLVADCAREPKGEALLEAVVGMARALSTPVVAEGVDEAAQLRVLARLGVGAAQGFLLSRPVAWEDLQAAGAAACARARALLDAPARS</sequence>
<evidence type="ECO:0000259" key="2">
    <source>
        <dbReference type="PROSITE" id="PS50887"/>
    </source>
</evidence>
<dbReference type="CDD" id="cd01948">
    <property type="entry name" value="EAL"/>
    <property type="match status" value="1"/>
</dbReference>
<dbReference type="PROSITE" id="PS50887">
    <property type="entry name" value="GGDEF"/>
    <property type="match status" value="1"/>
</dbReference>
<keyword evidence="4" id="KW-1185">Reference proteome</keyword>
<dbReference type="Pfam" id="PF00563">
    <property type="entry name" value="EAL"/>
    <property type="match status" value="1"/>
</dbReference>
<evidence type="ECO:0000259" key="1">
    <source>
        <dbReference type="PROSITE" id="PS50883"/>
    </source>
</evidence>
<dbReference type="SMART" id="SM00065">
    <property type="entry name" value="GAF"/>
    <property type="match status" value="1"/>
</dbReference>
<dbReference type="Proteomes" id="UP001589789">
    <property type="component" value="Unassembled WGS sequence"/>
</dbReference>
<comment type="caution">
    <text evidence="3">The sequence shown here is derived from an EMBL/GenBank/DDBJ whole genome shotgun (WGS) entry which is preliminary data.</text>
</comment>
<dbReference type="PROSITE" id="PS50883">
    <property type="entry name" value="EAL"/>
    <property type="match status" value="1"/>
</dbReference>
<dbReference type="InterPro" id="IPR000160">
    <property type="entry name" value="GGDEF_dom"/>
</dbReference>
<gene>
    <name evidence="3" type="ORF">ACFFIC_16090</name>
</gene>
<evidence type="ECO:0000313" key="4">
    <source>
        <dbReference type="Proteomes" id="UP001589789"/>
    </source>
</evidence>
<dbReference type="InterPro" id="IPR043128">
    <property type="entry name" value="Rev_trsase/Diguanyl_cyclase"/>
</dbReference>
<dbReference type="CDD" id="cd01949">
    <property type="entry name" value="GGDEF"/>
    <property type="match status" value="1"/>
</dbReference>
<feature type="domain" description="EAL" evidence="1">
    <location>
        <begin position="341"/>
        <end position="594"/>
    </location>
</feature>
<dbReference type="Gene3D" id="3.20.20.450">
    <property type="entry name" value="EAL domain"/>
    <property type="match status" value="1"/>
</dbReference>
<dbReference type="Gene3D" id="3.30.450.40">
    <property type="match status" value="1"/>
</dbReference>
<dbReference type="SUPFAM" id="SSF55073">
    <property type="entry name" value="Nucleotide cyclase"/>
    <property type="match status" value="1"/>
</dbReference>
<dbReference type="SMART" id="SM00052">
    <property type="entry name" value="EAL"/>
    <property type="match status" value="1"/>
</dbReference>
<dbReference type="Gene3D" id="3.30.70.270">
    <property type="match status" value="1"/>
</dbReference>
<dbReference type="InterPro" id="IPR029787">
    <property type="entry name" value="Nucleotide_cyclase"/>
</dbReference>
<dbReference type="InterPro" id="IPR052155">
    <property type="entry name" value="Biofilm_reg_signaling"/>
</dbReference>
<dbReference type="InterPro" id="IPR029016">
    <property type="entry name" value="GAF-like_dom_sf"/>
</dbReference>
<organism evidence="3 4">
    <name type="scientific">Muricoccus vinaceus</name>
    <dbReference type="NCBI Taxonomy" id="424704"/>
    <lineage>
        <taxon>Bacteria</taxon>
        <taxon>Pseudomonadati</taxon>
        <taxon>Pseudomonadota</taxon>
        <taxon>Alphaproteobacteria</taxon>
        <taxon>Acetobacterales</taxon>
        <taxon>Roseomonadaceae</taxon>
        <taxon>Muricoccus</taxon>
    </lineage>
</organism>
<dbReference type="PANTHER" id="PTHR44757">
    <property type="entry name" value="DIGUANYLATE CYCLASE DGCP"/>
    <property type="match status" value="1"/>
</dbReference>
<dbReference type="InterPro" id="IPR003018">
    <property type="entry name" value="GAF"/>
</dbReference>
<dbReference type="Pfam" id="PF00990">
    <property type="entry name" value="GGDEF"/>
    <property type="match status" value="1"/>
</dbReference>
<evidence type="ECO:0000313" key="3">
    <source>
        <dbReference type="EMBL" id="MFC0387059.1"/>
    </source>
</evidence>
<dbReference type="InterPro" id="IPR035919">
    <property type="entry name" value="EAL_sf"/>
</dbReference>
<proteinExistence type="predicted"/>
<dbReference type="SUPFAM" id="SSF141868">
    <property type="entry name" value="EAL domain-like"/>
    <property type="match status" value="1"/>
</dbReference>
<reference evidence="3 4" key="1">
    <citation type="submission" date="2024-09" db="EMBL/GenBank/DDBJ databases">
        <authorList>
            <person name="Sun Q."/>
            <person name="Mori K."/>
        </authorList>
    </citation>
    <scope>NUCLEOTIDE SEQUENCE [LARGE SCALE GENOMIC DNA]</scope>
    <source>
        <strain evidence="3 4">CCM 7468</strain>
    </source>
</reference>
<accession>A0ABV6IUX9</accession>
<dbReference type="RefSeq" id="WP_377052121.1">
    <property type="nucleotide sequence ID" value="NZ_JBHLVZ010000043.1"/>
</dbReference>
<feature type="domain" description="GGDEF" evidence="2">
    <location>
        <begin position="196"/>
        <end position="332"/>
    </location>
</feature>
<dbReference type="SMART" id="SM00267">
    <property type="entry name" value="GGDEF"/>
    <property type="match status" value="1"/>
</dbReference>
<protein>
    <submittedName>
        <fullName evidence="3">Bifunctional diguanylate cyclase/phosphodiesterase</fullName>
    </submittedName>
</protein>
<dbReference type="EMBL" id="JBHLVZ010000043">
    <property type="protein sequence ID" value="MFC0387059.1"/>
    <property type="molecule type" value="Genomic_DNA"/>
</dbReference>